<reference evidence="3 4" key="1">
    <citation type="submission" date="2019-06" db="EMBL/GenBank/DDBJ databases">
        <title>Sequencing the genomes of 1000 actinobacteria strains.</title>
        <authorList>
            <person name="Klenk H.-P."/>
        </authorList>
    </citation>
    <scope>NUCLEOTIDE SEQUENCE [LARGE SCALE GENOMIC DNA]</scope>
    <source>
        <strain evidence="3 4">DSM 45511</strain>
    </source>
</reference>
<dbReference type="GO" id="GO:0004029">
    <property type="term" value="F:aldehyde dehydrogenase (NAD+) activity"/>
    <property type="evidence" value="ECO:0007669"/>
    <property type="project" value="TreeGrafter"/>
</dbReference>
<dbReference type="CDD" id="cd05262">
    <property type="entry name" value="SDR_a7"/>
    <property type="match status" value="1"/>
</dbReference>
<dbReference type="RefSeq" id="WP_142097690.1">
    <property type="nucleotide sequence ID" value="NZ_VFPH01000001.1"/>
</dbReference>
<evidence type="ECO:0000256" key="1">
    <source>
        <dbReference type="SAM" id="MobiDB-lite"/>
    </source>
</evidence>
<accession>A0A543GCB9</accession>
<organism evidence="3 4">
    <name type="scientific">Pseudonocardia cypriaca</name>
    <dbReference type="NCBI Taxonomy" id="882449"/>
    <lineage>
        <taxon>Bacteria</taxon>
        <taxon>Bacillati</taxon>
        <taxon>Actinomycetota</taxon>
        <taxon>Actinomycetes</taxon>
        <taxon>Pseudonocardiales</taxon>
        <taxon>Pseudonocardiaceae</taxon>
        <taxon>Pseudonocardia</taxon>
    </lineage>
</organism>
<dbReference type="InterPro" id="IPR036291">
    <property type="entry name" value="NAD(P)-bd_dom_sf"/>
</dbReference>
<feature type="domain" description="NAD-dependent epimerase/dehydratase" evidence="2">
    <location>
        <begin position="3"/>
        <end position="76"/>
    </location>
</feature>
<dbReference type="InterPro" id="IPR001509">
    <property type="entry name" value="Epimerase_deHydtase"/>
</dbReference>
<keyword evidence="4" id="KW-1185">Reference proteome</keyword>
<feature type="region of interest" description="Disordered" evidence="1">
    <location>
        <begin position="120"/>
        <end position="143"/>
    </location>
</feature>
<dbReference type="SUPFAM" id="SSF51735">
    <property type="entry name" value="NAD(P)-binding Rossmann-fold domains"/>
    <property type="match status" value="1"/>
</dbReference>
<dbReference type="Proteomes" id="UP000319818">
    <property type="component" value="Unassembled WGS sequence"/>
</dbReference>
<evidence type="ECO:0000313" key="3">
    <source>
        <dbReference type="EMBL" id="TQM43729.1"/>
    </source>
</evidence>
<dbReference type="EMBL" id="VFPH01000001">
    <property type="protein sequence ID" value="TQM43729.1"/>
    <property type="molecule type" value="Genomic_DNA"/>
</dbReference>
<proteinExistence type="predicted"/>
<dbReference type="Pfam" id="PF01370">
    <property type="entry name" value="Epimerase"/>
    <property type="match status" value="1"/>
</dbReference>
<evidence type="ECO:0000313" key="4">
    <source>
        <dbReference type="Proteomes" id="UP000319818"/>
    </source>
</evidence>
<dbReference type="PANTHER" id="PTHR48079">
    <property type="entry name" value="PROTEIN YEEZ"/>
    <property type="match status" value="1"/>
</dbReference>
<dbReference type="PANTHER" id="PTHR48079:SF6">
    <property type="entry name" value="NAD(P)-BINDING DOMAIN-CONTAINING PROTEIN-RELATED"/>
    <property type="match status" value="1"/>
</dbReference>
<dbReference type="GO" id="GO:0005737">
    <property type="term" value="C:cytoplasm"/>
    <property type="evidence" value="ECO:0007669"/>
    <property type="project" value="TreeGrafter"/>
</dbReference>
<gene>
    <name evidence="3" type="ORF">FB388_1079</name>
</gene>
<dbReference type="Gene3D" id="3.40.50.720">
    <property type="entry name" value="NAD(P)-binding Rossmann-like Domain"/>
    <property type="match status" value="1"/>
</dbReference>
<evidence type="ECO:0000259" key="2">
    <source>
        <dbReference type="Pfam" id="PF01370"/>
    </source>
</evidence>
<dbReference type="OrthoDB" id="9787292at2"/>
<dbReference type="InterPro" id="IPR051783">
    <property type="entry name" value="NAD(P)-dependent_oxidoreduct"/>
</dbReference>
<dbReference type="AlphaFoldDB" id="A0A543GCB9"/>
<sequence>MRVLVTGASGWIGSAVVPELVGAGHVVTGLARSDASAAAVEARGATVVRGSVEDLDVLREAAAAADAVVHLAFRHDIAFAGRFADAVASDAAAIEALGAGLPPGGSIAVAGGILGLARDGANPATERDSPAPGSVSDHRQPGPSAALALAERGQRASVVRLSPTVHGEGDAGFMATLVEIARKHGFSGYPGDGSSRWTAVHVRDAARLFRLAIEVAPAGSVLHAVADEAIPVRQIAEAIGRHLDVPARSLPAEEVDEHFGFLATFLDLDGPASSALTRELTGWTPREPGLLADLDQGHYFAPGAGGKWG</sequence>
<protein>
    <submittedName>
        <fullName evidence="3">Nucleoside-diphosphate-sugar epimerase</fullName>
    </submittedName>
</protein>
<comment type="caution">
    <text evidence="3">The sequence shown here is derived from an EMBL/GenBank/DDBJ whole genome shotgun (WGS) entry which is preliminary data.</text>
</comment>
<name>A0A543GCB9_9PSEU</name>